<dbReference type="Gene3D" id="3.40.50.720">
    <property type="entry name" value="NAD(P)-binding Rossmann-like Domain"/>
    <property type="match status" value="1"/>
</dbReference>
<dbReference type="eggNOG" id="arCOG01340">
    <property type="taxonomic scope" value="Archaea"/>
</dbReference>
<dbReference type="InterPro" id="IPR016102">
    <property type="entry name" value="Succinyl-CoA_synth-like"/>
</dbReference>
<dbReference type="STRING" id="456320.Mvol_1194"/>
<dbReference type="HOGENOM" id="CLU_007415_3_1_2"/>
<keyword evidence="8" id="KW-1185">Reference proteome</keyword>
<dbReference type="Pfam" id="PF13607">
    <property type="entry name" value="Succ_CoA_lig"/>
    <property type="match status" value="1"/>
</dbReference>
<dbReference type="Pfam" id="PF13380">
    <property type="entry name" value="CoA_binding_2"/>
    <property type="match status" value="1"/>
</dbReference>
<dbReference type="SUPFAM" id="SSF56059">
    <property type="entry name" value="Glutathione synthetase ATP-binding domain-like"/>
    <property type="match status" value="1"/>
</dbReference>
<dbReference type="PANTHER" id="PTHR43334:SF2">
    <property type="entry name" value="ACETATE--COA LIGASE [ADP-FORMING]"/>
    <property type="match status" value="1"/>
</dbReference>
<dbReference type="KEGG" id="mvo:Mvol_1194"/>
<dbReference type="InterPro" id="IPR013815">
    <property type="entry name" value="ATP_grasp_subdomain_1"/>
</dbReference>
<comment type="catalytic activity">
    <reaction evidence="1">
        <text>acetate + ATP + CoA = acetyl-CoA + ADP + phosphate</text>
        <dbReference type="Rhea" id="RHEA:15081"/>
        <dbReference type="ChEBI" id="CHEBI:30089"/>
        <dbReference type="ChEBI" id="CHEBI:30616"/>
        <dbReference type="ChEBI" id="CHEBI:43474"/>
        <dbReference type="ChEBI" id="CHEBI:57287"/>
        <dbReference type="ChEBI" id="CHEBI:57288"/>
        <dbReference type="ChEBI" id="CHEBI:456216"/>
        <dbReference type="EC" id="6.2.1.13"/>
    </reaction>
</comment>
<name>D7DUP1_METV3</name>
<dbReference type="Gene3D" id="3.30.470.20">
    <property type="entry name" value="ATP-grasp fold, B domain"/>
    <property type="match status" value="1"/>
</dbReference>
<dbReference type="InterPro" id="IPR032875">
    <property type="entry name" value="Succ_CoA_lig_flav_dom"/>
</dbReference>
<dbReference type="EMBL" id="CP002057">
    <property type="protein sequence ID" value="ADI36851.1"/>
    <property type="molecule type" value="Genomic_DNA"/>
</dbReference>
<dbReference type="Gene3D" id="3.40.50.261">
    <property type="entry name" value="Succinyl-CoA synthetase domains"/>
    <property type="match status" value="2"/>
</dbReference>
<organism evidence="7 8">
    <name type="scientific">Methanococcus voltae (strain ATCC BAA-1334 / A3)</name>
    <dbReference type="NCBI Taxonomy" id="456320"/>
    <lineage>
        <taxon>Archaea</taxon>
        <taxon>Methanobacteriati</taxon>
        <taxon>Methanobacteriota</taxon>
        <taxon>Methanomada group</taxon>
        <taxon>Methanococci</taxon>
        <taxon>Methanococcales</taxon>
        <taxon>Methanococcaceae</taxon>
        <taxon>Methanococcus</taxon>
    </lineage>
</organism>
<dbReference type="AlphaFoldDB" id="D7DUP1"/>
<keyword evidence="3" id="KW-0436">Ligase</keyword>
<evidence type="ECO:0000259" key="6">
    <source>
        <dbReference type="SMART" id="SM00881"/>
    </source>
</evidence>
<evidence type="ECO:0000256" key="2">
    <source>
        <dbReference type="ARBA" id="ARBA00012957"/>
    </source>
</evidence>
<dbReference type="InterPro" id="IPR003781">
    <property type="entry name" value="CoA-bd"/>
</dbReference>
<evidence type="ECO:0000313" key="8">
    <source>
        <dbReference type="Proteomes" id="UP000007722"/>
    </source>
</evidence>
<reference evidence="7 8" key="1">
    <citation type="submission" date="2010-05" db="EMBL/GenBank/DDBJ databases">
        <title>Complete sequence of Methanococcus voltae A3.</title>
        <authorList>
            <consortium name="US DOE Joint Genome Institute"/>
            <person name="Lucas S."/>
            <person name="Copeland A."/>
            <person name="Lapidus A."/>
            <person name="Cheng J.-F."/>
            <person name="Bruce D."/>
            <person name="Goodwin L."/>
            <person name="Pitluck S."/>
            <person name="Lowry S."/>
            <person name="Clum A."/>
            <person name="Land M."/>
            <person name="Hauser L."/>
            <person name="Kyrpides N."/>
            <person name="Mikhailova N."/>
            <person name="Whitman W.B."/>
            <person name="Woyke T."/>
        </authorList>
    </citation>
    <scope>NUCLEOTIDE SEQUENCE [LARGE SCALE GENOMIC DNA]</scope>
    <source>
        <strain evidence="8">ATCC BAA-1334 / A3</strain>
    </source>
</reference>
<dbReference type="Gene3D" id="3.30.1490.20">
    <property type="entry name" value="ATP-grasp fold, A domain"/>
    <property type="match status" value="1"/>
</dbReference>
<dbReference type="GO" id="GO:0005524">
    <property type="term" value="F:ATP binding"/>
    <property type="evidence" value="ECO:0007669"/>
    <property type="project" value="UniProtKB-KW"/>
</dbReference>
<proteinExistence type="predicted"/>
<accession>D7DUP1</accession>
<dbReference type="Pfam" id="PF13549">
    <property type="entry name" value="ATP-grasp_5"/>
    <property type="match status" value="1"/>
</dbReference>
<dbReference type="SUPFAM" id="SSF52210">
    <property type="entry name" value="Succinyl-CoA synthetase domains"/>
    <property type="match status" value="2"/>
</dbReference>
<dbReference type="InParanoid" id="D7DUP1"/>
<dbReference type="SMART" id="SM00881">
    <property type="entry name" value="CoA_binding"/>
    <property type="match status" value="1"/>
</dbReference>
<keyword evidence="5" id="KW-0067">ATP-binding</keyword>
<evidence type="ECO:0000256" key="4">
    <source>
        <dbReference type="ARBA" id="ARBA00022741"/>
    </source>
</evidence>
<dbReference type="eggNOG" id="arCOG01338">
    <property type="taxonomic scope" value="Archaea"/>
</dbReference>
<evidence type="ECO:0000256" key="1">
    <source>
        <dbReference type="ARBA" id="ARBA00001619"/>
    </source>
</evidence>
<dbReference type="InterPro" id="IPR043938">
    <property type="entry name" value="Ligase_CoA_dom"/>
</dbReference>
<dbReference type="SUPFAM" id="SSF51735">
    <property type="entry name" value="NAD(P)-binding Rossmann-fold domains"/>
    <property type="match status" value="1"/>
</dbReference>
<feature type="domain" description="CoA-binding" evidence="6">
    <location>
        <begin position="12"/>
        <end position="108"/>
    </location>
</feature>
<dbReference type="FunCoup" id="D7DUP1">
    <property type="interactions" value="29"/>
</dbReference>
<gene>
    <name evidence="7" type="ordered locus">Mvol_1194</name>
</gene>
<keyword evidence="4" id="KW-0547">Nucleotide-binding</keyword>
<sequence length="707" mass="76984">MVKFMSNGLEAIFNPKSVAVIGATEIEGKVGQSLMKNLKSFMEKGGNVYPINKKYDEVYGLKCYGSVLDVPGDIDLVLVSIPAKFVPGTMEECGKKGVKGSIIITAGFSEVGDHSLEEKTIEILKKYDIRTIGPNCLGVINMHDELNASFSKDFDQKGNIAFISQSGAIMTALMDISIPLNLGYSKIVSMGNKIDVQEDEILDYLADDEHTDVVVLYVEGLKNEKFIDSARALSHKKPVIVLKSGKSDAGAKAASSHTGSLAGNAQMYEAAFKKGMVFDVETFEEMVDLLKIFSTQPVMKGNNVGIITNAGGFGVLATDMVSKYGLKMAEFEEKTITELKKYLPDTSGVSNPLDLIGDADTDRYKHAFEELAKDSNVDGIVVILTPQGMTDDIGAAKELVKFQDALRAKGEAIPIVAAWVGGGSVAEGAEYLKEHEIPTFMCPELAVKALSATYQQYLNQNVVDDGEYLKKVQEEIYAIKAEKGDELRELLANPNENNAKEFLKINGVPTPGRYVATSVEEAVKYASTMDKVVMKVVSAQILHKSDAGCVLIAPTDIEGAYNTIIENGTQYLAQKGETGVIDGVLIEEFVEGKEIIIGGKKDEVFGPVIMTGLGGIFVEVMKDVTFGVHPITKNYAEDMLKQLRTYKILEGVRGEPKRDIEFIKELIVRVGVIMEAYDEIQEIDINPVFVKEDGKKGVIGDALIMTK</sequence>
<evidence type="ECO:0000256" key="3">
    <source>
        <dbReference type="ARBA" id="ARBA00022598"/>
    </source>
</evidence>
<dbReference type="GO" id="GO:0043758">
    <property type="term" value="F:acetate-CoA ligase (ADP-forming) activity"/>
    <property type="evidence" value="ECO:0007669"/>
    <property type="project" value="UniProtKB-EC"/>
</dbReference>
<protein>
    <recommendedName>
        <fullName evidence="2">acetate--CoA ligase (ADP-forming)</fullName>
        <ecNumber evidence="2">6.2.1.13</ecNumber>
    </recommendedName>
</protein>
<dbReference type="Proteomes" id="UP000007722">
    <property type="component" value="Chromosome"/>
</dbReference>
<evidence type="ECO:0000256" key="5">
    <source>
        <dbReference type="ARBA" id="ARBA00022840"/>
    </source>
</evidence>
<dbReference type="PANTHER" id="PTHR43334">
    <property type="entry name" value="ACETATE--COA LIGASE [ADP-FORMING]"/>
    <property type="match status" value="1"/>
</dbReference>
<dbReference type="Pfam" id="PF19045">
    <property type="entry name" value="Ligase_CoA_2"/>
    <property type="match status" value="1"/>
</dbReference>
<dbReference type="EC" id="6.2.1.13" evidence="2"/>
<dbReference type="InterPro" id="IPR051538">
    <property type="entry name" value="Acyl-CoA_Synth/Transferase"/>
</dbReference>
<dbReference type="InterPro" id="IPR036291">
    <property type="entry name" value="NAD(P)-bd_dom_sf"/>
</dbReference>
<evidence type="ECO:0000313" key="7">
    <source>
        <dbReference type="EMBL" id="ADI36851.1"/>
    </source>
</evidence>